<dbReference type="Gene3D" id="3.90.780.10">
    <property type="entry name" value="5'-Nucleotidase, C-terminal domain"/>
    <property type="match status" value="1"/>
</dbReference>
<sequence>MEWGESLKKTIHVYHTNDLHSHFENWPRIRRFLQDRKKWHEEEGEDVFIFDLGDHVDRSHPMTEGTLGKGNIDLLNEANYDAVTIGNNEGITLPKEGLDTLYDNALFPVTLANLFYESGERPEWALPSIVFELSHGMKIGLTGATAFFSGAYEQLGWKLTPPIEELKKQVNELSKQADLIVVLSHLGIYEDEKIALEIPEADVVIGAHTHHLLHEGKEVNGTLLAAAGKFGYYVGHVMIEVDIERKQITGKKARVYKTSEELDAPLDEQRQVNKFIEAGKQALSQPVVHLPAPLSSEWFAPSELPQLLCEALREWCGADCAILNAGIVLEGLEAGIVTKYDIHKMLPHPINPCLIELSGAELKEVLKQTLDDKWPHLVIKGLGFRGKLMGQFVYDRLEADLDHYLFTVGGEDIHPDKQYKLATLDMFAYGQFFPEIYRAPVKTYFMPEFLRDVMEWKLLHHGYQLEE</sequence>
<proteinExistence type="inferred from homology"/>
<evidence type="ECO:0000313" key="6">
    <source>
        <dbReference type="Proteomes" id="UP000429595"/>
    </source>
</evidence>
<evidence type="ECO:0000256" key="2">
    <source>
        <dbReference type="RuleBase" id="RU362119"/>
    </source>
</evidence>
<dbReference type="PRINTS" id="PR01607">
    <property type="entry name" value="APYRASEFAMLY"/>
</dbReference>
<evidence type="ECO:0000259" key="3">
    <source>
        <dbReference type="Pfam" id="PF00149"/>
    </source>
</evidence>
<organism evidence="5 6">
    <name type="scientific">Bacillus aerolatus</name>
    <dbReference type="NCBI Taxonomy" id="2653354"/>
    <lineage>
        <taxon>Bacteria</taxon>
        <taxon>Bacillati</taxon>
        <taxon>Bacillota</taxon>
        <taxon>Bacilli</taxon>
        <taxon>Bacillales</taxon>
        <taxon>Bacillaceae</taxon>
        <taxon>Bacillus</taxon>
    </lineage>
</organism>
<evidence type="ECO:0000313" key="5">
    <source>
        <dbReference type="EMBL" id="KAB7707003.1"/>
    </source>
</evidence>
<dbReference type="InterPro" id="IPR011240">
    <property type="entry name" value="Pesterase_YunD"/>
</dbReference>
<name>A0A6I1FFR8_9BACI</name>
<dbReference type="InterPro" id="IPR036907">
    <property type="entry name" value="5'-Nucleotdase_C_sf"/>
</dbReference>
<protein>
    <submittedName>
        <fullName evidence="5">Bifunctional metallophosphatase/5'-nucleotidase</fullName>
    </submittedName>
</protein>
<dbReference type="InterPro" id="IPR004843">
    <property type="entry name" value="Calcineurin-like_PHP"/>
</dbReference>
<dbReference type="Gene3D" id="3.60.21.10">
    <property type="match status" value="1"/>
</dbReference>
<dbReference type="GO" id="GO:0030288">
    <property type="term" value="C:outer membrane-bounded periplasmic space"/>
    <property type="evidence" value="ECO:0007669"/>
    <property type="project" value="TreeGrafter"/>
</dbReference>
<gene>
    <name evidence="5" type="ORF">F9802_08245</name>
</gene>
<dbReference type="InterPro" id="IPR029052">
    <property type="entry name" value="Metallo-depent_PP-like"/>
</dbReference>
<feature type="domain" description="5'-Nucleotidase C-terminal" evidence="4">
    <location>
        <begin position="296"/>
        <end position="430"/>
    </location>
</feature>
<dbReference type="GO" id="GO:0009166">
    <property type="term" value="P:nucleotide catabolic process"/>
    <property type="evidence" value="ECO:0007669"/>
    <property type="project" value="InterPro"/>
</dbReference>
<dbReference type="EMBL" id="WEIO01000004">
    <property type="protein sequence ID" value="KAB7707003.1"/>
    <property type="molecule type" value="Genomic_DNA"/>
</dbReference>
<dbReference type="SUPFAM" id="SSF56300">
    <property type="entry name" value="Metallo-dependent phosphatases"/>
    <property type="match status" value="1"/>
</dbReference>
<keyword evidence="1" id="KW-0732">Signal</keyword>
<dbReference type="Proteomes" id="UP000429595">
    <property type="component" value="Unassembled WGS sequence"/>
</dbReference>
<dbReference type="CDD" id="cd00845">
    <property type="entry name" value="MPP_UshA_N_like"/>
    <property type="match status" value="1"/>
</dbReference>
<dbReference type="PANTHER" id="PTHR11575:SF23">
    <property type="entry name" value="5-NUCLEOTIDASE FAMILY PROTEIN"/>
    <property type="match status" value="1"/>
</dbReference>
<reference evidence="5 6" key="1">
    <citation type="submission" date="2019-10" db="EMBL/GenBank/DDBJ databases">
        <title>Bacillus aerolatum sp. nov., isolated from bioaerosol of sport playgrounds.</title>
        <authorList>
            <person name="Chen P."/>
            <person name="Zhang G."/>
        </authorList>
    </citation>
    <scope>NUCLEOTIDE SEQUENCE [LARGE SCALE GENOMIC DNA]</scope>
    <source>
        <strain evidence="5 6">CX253</strain>
    </source>
</reference>
<dbReference type="PANTHER" id="PTHR11575">
    <property type="entry name" value="5'-NUCLEOTIDASE-RELATED"/>
    <property type="match status" value="1"/>
</dbReference>
<dbReference type="InterPro" id="IPR006179">
    <property type="entry name" value="5_nucleotidase/apyrase"/>
</dbReference>
<dbReference type="Pfam" id="PF02872">
    <property type="entry name" value="5_nucleotid_C"/>
    <property type="match status" value="1"/>
</dbReference>
<dbReference type="PIRSF" id="PIRSF036361">
    <property type="entry name" value="YunD"/>
    <property type="match status" value="1"/>
</dbReference>
<keyword evidence="2" id="KW-0547">Nucleotide-binding</keyword>
<dbReference type="GO" id="GO:0008253">
    <property type="term" value="F:5'-nucleotidase activity"/>
    <property type="evidence" value="ECO:0007669"/>
    <property type="project" value="TreeGrafter"/>
</dbReference>
<comment type="caution">
    <text evidence="5">The sequence shown here is derived from an EMBL/GenBank/DDBJ whole genome shotgun (WGS) entry which is preliminary data.</text>
</comment>
<dbReference type="GO" id="GO:0008768">
    <property type="term" value="F:UDP-sugar diphosphatase activity"/>
    <property type="evidence" value="ECO:0007669"/>
    <property type="project" value="TreeGrafter"/>
</dbReference>
<dbReference type="AlphaFoldDB" id="A0A6I1FFR8"/>
<feature type="domain" description="Calcineurin-like phosphoesterase" evidence="3">
    <location>
        <begin position="12"/>
        <end position="211"/>
    </location>
</feature>
<dbReference type="SUPFAM" id="SSF55816">
    <property type="entry name" value="5'-nucleotidase (syn. UDP-sugar hydrolase), C-terminal domain"/>
    <property type="match status" value="1"/>
</dbReference>
<comment type="similarity">
    <text evidence="2">Belongs to the 5'-nucleotidase family.</text>
</comment>
<keyword evidence="6" id="KW-1185">Reference proteome</keyword>
<evidence type="ECO:0000259" key="4">
    <source>
        <dbReference type="Pfam" id="PF02872"/>
    </source>
</evidence>
<dbReference type="Pfam" id="PF00149">
    <property type="entry name" value="Metallophos"/>
    <property type="match status" value="1"/>
</dbReference>
<dbReference type="InterPro" id="IPR008334">
    <property type="entry name" value="5'-Nucleotdase_C"/>
</dbReference>
<accession>A0A6I1FFR8</accession>
<dbReference type="GO" id="GO:0000166">
    <property type="term" value="F:nucleotide binding"/>
    <property type="evidence" value="ECO:0007669"/>
    <property type="project" value="UniProtKB-KW"/>
</dbReference>
<evidence type="ECO:0000256" key="1">
    <source>
        <dbReference type="ARBA" id="ARBA00022729"/>
    </source>
</evidence>
<keyword evidence="2" id="KW-0378">Hydrolase</keyword>